<sequence length="570" mass="66508">MKAQMGPLQHTRAIRALVRQHSQLIAALLPKDEKSPIKLQSLIIQIINTIKSSSNPSFPKNSPYINHKTDEESFKITNHAEDNSLIKLSKFLSDNQAFIDLKDDWDILKLFSIVDIRIPIHTLLWDIPAAINNPILFLKVLPSIYKMKIKRNIGNFGLLVDRFLPLIEITEDYFQEKLFFFTFLVDEIYYFINYPSEMIPSSSKNRQKPKHFRRPNICELTIKIFRIPIRVEKVEQQYLVFRIFTERYEKMKDKMSDQVNGIILLSLIKAFSKCSQNYFHHISFEFLLKNSPRQFPFANLGNLLAEKEIRDQNDILMLVSVINRCRRVFPSYAIQKILELSASNPILSRTAIWAISNLSEKSLSNKVINNVINCFIIRSFEFLIVCGLTNKYRMKQKMVVDSLLALYKRDIEGIRLPIEMGLNVLKKYKSSITSLFDEYGIKPNEKLFMPLLKELIEIPIQKYDLKNMMANFGPDFPEKKVSSNMKNFYYLPNVFNISLNDSTGLIDYDNMNSILERNDYMACDVKENNDMLTFTEMKNYVPLPGKRVSIYGVDEIDGKNNNFNRLDVQI</sequence>
<dbReference type="GeneID" id="94832845"/>
<reference evidence="1" key="1">
    <citation type="submission" date="2016-10" db="EMBL/GenBank/DDBJ databases">
        <authorList>
            <person name="Benchimol M."/>
            <person name="Almeida L.G."/>
            <person name="Vasconcelos A.T."/>
            <person name="Perreira-Neves A."/>
            <person name="Rosa I.A."/>
            <person name="Tasca T."/>
            <person name="Bogo M.R."/>
            <person name="de Souza W."/>
        </authorList>
    </citation>
    <scope>NUCLEOTIDE SEQUENCE [LARGE SCALE GENOMIC DNA]</scope>
    <source>
        <strain evidence="1">K</strain>
    </source>
</reference>
<keyword evidence="2" id="KW-1185">Reference proteome</keyword>
<dbReference type="Proteomes" id="UP000179807">
    <property type="component" value="Unassembled WGS sequence"/>
</dbReference>
<proteinExistence type="predicted"/>
<dbReference type="VEuPathDB" id="TrichDB:TRFO_14999"/>
<dbReference type="EMBL" id="MLAK01000344">
    <property type="protein sequence ID" value="OHT14590.1"/>
    <property type="molecule type" value="Genomic_DNA"/>
</dbReference>
<organism evidence="1 2">
    <name type="scientific">Tritrichomonas foetus</name>
    <dbReference type="NCBI Taxonomy" id="1144522"/>
    <lineage>
        <taxon>Eukaryota</taxon>
        <taxon>Metamonada</taxon>
        <taxon>Parabasalia</taxon>
        <taxon>Tritrichomonadida</taxon>
        <taxon>Tritrichomonadidae</taxon>
        <taxon>Tritrichomonas</taxon>
    </lineage>
</organism>
<dbReference type="AlphaFoldDB" id="A0A1J4KY03"/>
<dbReference type="RefSeq" id="XP_068367726.1">
    <property type="nucleotide sequence ID" value="XM_068498141.1"/>
</dbReference>
<comment type="caution">
    <text evidence="1">The sequence shown here is derived from an EMBL/GenBank/DDBJ whole genome shotgun (WGS) entry which is preliminary data.</text>
</comment>
<accession>A0A1J4KY03</accession>
<evidence type="ECO:0000313" key="2">
    <source>
        <dbReference type="Proteomes" id="UP000179807"/>
    </source>
</evidence>
<evidence type="ECO:0000313" key="1">
    <source>
        <dbReference type="EMBL" id="OHT14590.1"/>
    </source>
</evidence>
<gene>
    <name evidence="1" type="ORF">TRFO_14999</name>
</gene>
<name>A0A1J4KY03_9EUKA</name>
<protein>
    <submittedName>
        <fullName evidence="1">Uncharacterized protein</fullName>
    </submittedName>
</protein>